<feature type="compositionally biased region" description="Basic and acidic residues" evidence="1">
    <location>
        <begin position="1"/>
        <end position="10"/>
    </location>
</feature>
<dbReference type="VEuPathDB" id="FungiDB:KRP22_4760"/>
<evidence type="ECO:0000313" key="2">
    <source>
        <dbReference type="EnsemblProtists" id="Phyra81811"/>
    </source>
</evidence>
<accession>H3GWF9</accession>
<protein>
    <submittedName>
        <fullName evidence="2">Uncharacterized protein</fullName>
    </submittedName>
</protein>
<dbReference type="InParanoid" id="H3GWF9"/>
<evidence type="ECO:0000256" key="1">
    <source>
        <dbReference type="SAM" id="MobiDB-lite"/>
    </source>
</evidence>
<proteinExistence type="predicted"/>
<reference evidence="2" key="2">
    <citation type="submission" date="2015-06" db="UniProtKB">
        <authorList>
            <consortium name="EnsemblProtists"/>
        </authorList>
    </citation>
    <scope>IDENTIFICATION</scope>
    <source>
        <strain evidence="2">Pr102</strain>
    </source>
</reference>
<organism evidence="2 3">
    <name type="scientific">Phytophthora ramorum</name>
    <name type="common">Sudden oak death agent</name>
    <dbReference type="NCBI Taxonomy" id="164328"/>
    <lineage>
        <taxon>Eukaryota</taxon>
        <taxon>Sar</taxon>
        <taxon>Stramenopiles</taxon>
        <taxon>Oomycota</taxon>
        <taxon>Peronosporomycetes</taxon>
        <taxon>Peronosporales</taxon>
        <taxon>Peronosporaceae</taxon>
        <taxon>Phytophthora</taxon>
    </lineage>
</organism>
<sequence>MRNHNDKKYDEEDEELEDGAVTKDGSEKVEGDELSKEGVVEEDAYEPGNENDTREHLGLDSARPKGVWDLLVPVVENLQRKASHEQDLSAAAIVEEDDDDEEEEEEEEAGEAEEEDRGKKSRKRRASELKSARQQPLIEPDDADMLALERQGMKLHVLDWKANLKVLMP</sequence>
<dbReference type="AlphaFoldDB" id="H3GWF9"/>
<name>H3GWF9_PHYRM</name>
<feature type="compositionally biased region" description="Basic and acidic residues" evidence="1">
    <location>
        <begin position="20"/>
        <end position="39"/>
    </location>
</feature>
<feature type="compositionally biased region" description="Acidic residues" evidence="1">
    <location>
        <begin position="94"/>
        <end position="115"/>
    </location>
</feature>
<keyword evidence="3" id="KW-1185">Reference proteome</keyword>
<feature type="region of interest" description="Disordered" evidence="1">
    <location>
        <begin position="1"/>
        <end position="65"/>
    </location>
</feature>
<evidence type="ECO:0000313" key="3">
    <source>
        <dbReference type="Proteomes" id="UP000005238"/>
    </source>
</evidence>
<dbReference type="Proteomes" id="UP000005238">
    <property type="component" value="Unassembled WGS sequence"/>
</dbReference>
<feature type="region of interest" description="Disordered" evidence="1">
    <location>
        <begin position="80"/>
        <end position="141"/>
    </location>
</feature>
<dbReference type="EnsemblProtists" id="Phyra81811">
    <property type="protein sequence ID" value="Phyra81811"/>
    <property type="gene ID" value="Phyra81811"/>
</dbReference>
<reference evidence="3" key="1">
    <citation type="journal article" date="2006" name="Science">
        <title>Phytophthora genome sequences uncover evolutionary origins and mechanisms of pathogenesis.</title>
        <authorList>
            <person name="Tyler B.M."/>
            <person name="Tripathy S."/>
            <person name="Zhang X."/>
            <person name="Dehal P."/>
            <person name="Jiang R.H."/>
            <person name="Aerts A."/>
            <person name="Arredondo F.D."/>
            <person name="Baxter L."/>
            <person name="Bensasson D."/>
            <person name="Beynon J.L."/>
            <person name="Chapman J."/>
            <person name="Damasceno C.M."/>
            <person name="Dorrance A.E."/>
            <person name="Dou D."/>
            <person name="Dickerman A.W."/>
            <person name="Dubchak I.L."/>
            <person name="Garbelotto M."/>
            <person name="Gijzen M."/>
            <person name="Gordon S.G."/>
            <person name="Govers F."/>
            <person name="Grunwald N.J."/>
            <person name="Huang W."/>
            <person name="Ivors K.L."/>
            <person name="Jones R.W."/>
            <person name="Kamoun S."/>
            <person name="Krampis K."/>
            <person name="Lamour K.H."/>
            <person name="Lee M.K."/>
            <person name="McDonald W.H."/>
            <person name="Medina M."/>
            <person name="Meijer H.J."/>
            <person name="Nordberg E.K."/>
            <person name="Maclean D.J."/>
            <person name="Ospina-Giraldo M.D."/>
            <person name="Morris P.F."/>
            <person name="Phuntumart V."/>
            <person name="Putnam N.H."/>
            <person name="Rash S."/>
            <person name="Rose J.K."/>
            <person name="Sakihama Y."/>
            <person name="Salamov A.A."/>
            <person name="Savidor A."/>
            <person name="Scheuring C.F."/>
            <person name="Smith B.M."/>
            <person name="Sobral B.W."/>
            <person name="Terry A."/>
            <person name="Torto-Alalibo T.A."/>
            <person name="Win J."/>
            <person name="Xu Z."/>
            <person name="Zhang H."/>
            <person name="Grigoriev I.V."/>
            <person name="Rokhsar D.S."/>
            <person name="Boore J.L."/>
        </authorList>
    </citation>
    <scope>NUCLEOTIDE SEQUENCE [LARGE SCALE GENOMIC DNA]</scope>
    <source>
        <strain evidence="3">Pr102</strain>
    </source>
</reference>
<dbReference type="EMBL" id="DS566061">
    <property type="status" value="NOT_ANNOTATED_CDS"/>
    <property type="molecule type" value="Genomic_DNA"/>
</dbReference>
<dbReference type="VEuPathDB" id="FungiDB:KRP23_9140"/>
<dbReference type="HOGENOM" id="CLU_1581661_0_0_1"/>